<keyword evidence="2" id="KW-0597">Phosphoprotein</keyword>
<evidence type="ECO:0000259" key="5">
    <source>
        <dbReference type="PROSITE" id="PS51755"/>
    </source>
</evidence>
<dbReference type="PROSITE" id="PS51755">
    <property type="entry name" value="OMPR_PHOB"/>
    <property type="match status" value="1"/>
</dbReference>
<dbReference type="Pfam" id="PF00486">
    <property type="entry name" value="Trans_reg_C"/>
    <property type="match status" value="1"/>
</dbReference>
<dbReference type="SUPFAM" id="SSF52172">
    <property type="entry name" value="CheY-like"/>
    <property type="match status" value="1"/>
</dbReference>
<dbReference type="GO" id="GO:0000156">
    <property type="term" value="F:phosphorelay response regulator activity"/>
    <property type="evidence" value="ECO:0007669"/>
    <property type="project" value="TreeGrafter"/>
</dbReference>
<dbReference type="SMART" id="SM00448">
    <property type="entry name" value="REC"/>
    <property type="match status" value="1"/>
</dbReference>
<dbReference type="PANTHER" id="PTHR48111">
    <property type="entry name" value="REGULATOR OF RPOS"/>
    <property type="match status" value="1"/>
</dbReference>
<dbReference type="PANTHER" id="PTHR48111:SF37">
    <property type="entry name" value="RESPONSE REGULATOR PROTEIN CARR"/>
    <property type="match status" value="1"/>
</dbReference>
<feature type="domain" description="Response regulatory" evidence="4">
    <location>
        <begin position="2"/>
        <end position="116"/>
    </location>
</feature>
<evidence type="ECO:0000313" key="7">
    <source>
        <dbReference type="Proteomes" id="UP000534294"/>
    </source>
</evidence>
<dbReference type="GO" id="GO:0032993">
    <property type="term" value="C:protein-DNA complex"/>
    <property type="evidence" value="ECO:0007669"/>
    <property type="project" value="TreeGrafter"/>
</dbReference>
<accession>A0A7W7YK18</accession>
<dbReference type="Proteomes" id="UP000534294">
    <property type="component" value="Unassembled WGS sequence"/>
</dbReference>
<dbReference type="CDD" id="cd00383">
    <property type="entry name" value="trans_reg_C"/>
    <property type="match status" value="1"/>
</dbReference>
<dbReference type="InterPro" id="IPR011006">
    <property type="entry name" value="CheY-like_superfamily"/>
</dbReference>
<dbReference type="InterPro" id="IPR001867">
    <property type="entry name" value="OmpR/PhoB-type_DNA-bd"/>
</dbReference>
<organism evidence="6 7">
    <name type="scientific">Prosthecobacter dejongeii</name>
    <dbReference type="NCBI Taxonomy" id="48465"/>
    <lineage>
        <taxon>Bacteria</taxon>
        <taxon>Pseudomonadati</taxon>
        <taxon>Verrucomicrobiota</taxon>
        <taxon>Verrucomicrobiia</taxon>
        <taxon>Verrucomicrobiales</taxon>
        <taxon>Verrucomicrobiaceae</taxon>
        <taxon>Prosthecobacter</taxon>
    </lineage>
</organism>
<reference evidence="6 7" key="1">
    <citation type="submission" date="2020-08" db="EMBL/GenBank/DDBJ databases">
        <title>Genomic Encyclopedia of Type Strains, Phase IV (KMG-IV): sequencing the most valuable type-strain genomes for metagenomic binning, comparative biology and taxonomic classification.</title>
        <authorList>
            <person name="Goeker M."/>
        </authorList>
    </citation>
    <scope>NUCLEOTIDE SEQUENCE [LARGE SCALE GENOMIC DNA]</scope>
    <source>
        <strain evidence="6 7">DSM 12251</strain>
    </source>
</reference>
<dbReference type="AlphaFoldDB" id="A0A7W7YK18"/>
<dbReference type="EMBL" id="JACHIF010000003">
    <property type="protein sequence ID" value="MBB5037633.1"/>
    <property type="molecule type" value="Genomic_DNA"/>
</dbReference>
<dbReference type="GO" id="GO:0005829">
    <property type="term" value="C:cytosol"/>
    <property type="evidence" value="ECO:0007669"/>
    <property type="project" value="TreeGrafter"/>
</dbReference>
<gene>
    <name evidence="6" type="ORF">HNQ64_001882</name>
</gene>
<evidence type="ECO:0000256" key="1">
    <source>
        <dbReference type="ARBA" id="ARBA00023125"/>
    </source>
</evidence>
<dbReference type="InterPro" id="IPR036388">
    <property type="entry name" value="WH-like_DNA-bd_sf"/>
</dbReference>
<protein>
    <submittedName>
        <fullName evidence="6">DNA-binding response OmpR family regulator</fullName>
    </submittedName>
</protein>
<keyword evidence="1 3" id="KW-0238">DNA-binding</keyword>
<proteinExistence type="predicted"/>
<evidence type="ECO:0000256" key="2">
    <source>
        <dbReference type="PROSITE-ProRule" id="PRU00169"/>
    </source>
</evidence>
<evidence type="ECO:0000313" key="6">
    <source>
        <dbReference type="EMBL" id="MBB5037633.1"/>
    </source>
</evidence>
<evidence type="ECO:0000256" key="3">
    <source>
        <dbReference type="PROSITE-ProRule" id="PRU01091"/>
    </source>
</evidence>
<dbReference type="Gene3D" id="6.10.250.690">
    <property type="match status" value="1"/>
</dbReference>
<dbReference type="GO" id="GO:0000976">
    <property type="term" value="F:transcription cis-regulatory region binding"/>
    <property type="evidence" value="ECO:0007669"/>
    <property type="project" value="TreeGrafter"/>
</dbReference>
<dbReference type="Gene3D" id="3.40.50.2300">
    <property type="match status" value="1"/>
</dbReference>
<comment type="caution">
    <text evidence="6">The sequence shown here is derived from an EMBL/GenBank/DDBJ whole genome shotgun (WGS) entry which is preliminary data.</text>
</comment>
<dbReference type="Gene3D" id="1.10.10.10">
    <property type="entry name" value="Winged helix-like DNA-binding domain superfamily/Winged helix DNA-binding domain"/>
    <property type="match status" value="1"/>
</dbReference>
<dbReference type="PROSITE" id="PS50110">
    <property type="entry name" value="RESPONSE_REGULATORY"/>
    <property type="match status" value="1"/>
</dbReference>
<keyword evidence="7" id="KW-1185">Reference proteome</keyword>
<dbReference type="InterPro" id="IPR001789">
    <property type="entry name" value="Sig_transdc_resp-reg_receiver"/>
</dbReference>
<feature type="domain" description="OmpR/PhoB-type" evidence="5">
    <location>
        <begin position="123"/>
        <end position="222"/>
    </location>
</feature>
<sequence>MNLLLVEDEPELARQVAVWMADGGHRLQWEKSGAEALAALKQQGYDVIILDVGLPDTDGFTLVQKLRRGGLRTPVLFLTARAEVSDRVRGLAAGGDDYLTKPFAVEELMARLEALHRRVNNHVPTHRILGKCRLDFVRRRVSCGAESVELQPREWCLLEVLMNHEGRVLPKKFLLEQVWDIHFDPGTNVVDAMVCRLRRKLEMPGSGILVETIRGKGYVFKTLA</sequence>
<dbReference type="GO" id="GO:0006355">
    <property type="term" value="P:regulation of DNA-templated transcription"/>
    <property type="evidence" value="ECO:0007669"/>
    <property type="project" value="InterPro"/>
</dbReference>
<name>A0A7W7YK18_9BACT</name>
<dbReference type="Pfam" id="PF00072">
    <property type="entry name" value="Response_reg"/>
    <property type="match status" value="1"/>
</dbReference>
<feature type="DNA-binding region" description="OmpR/PhoB-type" evidence="3">
    <location>
        <begin position="123"/>
        <end position="222"/>
    </location>
</feature>
<dbReference type="RefSeq" id="WP_184207706.1">
    <property type="nucleotide sequence ID" value="NZ_JACHIF010000003.1"/>
</dbReference>
<evidence type="ECO:0000259" key="4">
    <source>
        <dbReference type="PROSITE" id="PS50110"/>
    </source>
</evidence>
<dbReference type="SMART" id="SM00862">
    <property type="entry name" value="Trans_reg_C"/>
    <property type="match status" value="1"/>
</dbReference>
<dbReference type="CDD" id="cd17624">
    <property type="entry name" value="REC_OmpR_PmrA-like"/>
    <property type="match status" value="1"/>
</dbReference>
<feature type="modified residue" description="4-aspartylphosphate" evidence="2">
    <location>
        <position position="51"/>
    </location>
</feature>
<dbReference type="InterPro" id="IPR039420">
    <property type="entry name" value="WalR-like"/>
</dbReference>